<dbReference type="Proteomes" id="UP000247727">
    <property type="component" value="Unassembled WGS sequence"/>
</dbReference>
<feature type="transmembrane region" description="Helical" evidence="8">
    <location>
        <begin position="332"/>
        <end position="353"/>
    </location>
</feature>
<evidence type="ECO:0000256" key="8">
    <source>
        <dbReference type="SAM" id="Phobius"/>
    </source>
</evidence>
<evidence type="ECO:0000256" key="3">
    <source>
        <dbReference type="ARBA" id="ARBA00022676"/>
    </source>
</evidence>
<dbReference type="GO" id="GO:0009103">
    <property type="term" value="P:lipopolysaccharide biosynthetic process"/>
    <property type="evidence" value="ECO:0007669"/>
    <property type="project" value="UniProtKB-ARBA"/>
</dbReference>
<dbReference type="AlphaFoldDB" id="A0A318TYN8"/>
<keyword evidence="7 8" id="KW-0472">Membrane</keyword>
<evidence type="ECO:0000259" key="9">
    <source>
        <dbReference type="Pfam" id="PF13231"/>
    </source>
</evidence>
<dbReference type="InterPro" id="IPR050297">
    <property type="entry name" value="LipidA_mod_glycosyltrf_83"/>
</dbReference>
<feature type="transmembrane region" description="Helical" evidence="8">
    <location>
        <begin position="20"/>
        <end position="38"/>
    </location>
</feature>
<dbReference type="RefSeq" id="WP_146227933.1">
    <property type="nucleotide sequence ID" value="NZ_QJTK01000014.1"/>
</dbReference>
<evidence type="ECO:0000256" key="2">
    <source>
        <dbReference type="ARBA" id="ARBA00022475"/>
    </source>
</evidence>
<organism evidence="10 11">
    <name type="scientific">Rhodobacter viridis</name>
    <dbReference type="NCBI Taxonomy" id="1054202"/>
    <lineage>
        <taxon>Bacteria</taxon>
        <taxon>Pseudomonadati</taxon>
        <taxon>Pseudomonadota</taxon>
        <taxon>Alphaproteobacteria</taxon>
        <taxon>Rhodobacterales</taxon>
        <taxon>Rhodobacter group</taxon>
        <taxon>Rhodobacter</taxon>
    </lineage>
</organism>
<protein>
    <submittedName>
        <fullName evidence="10">4-amino-4-deoxy-L-arabinose transferase-like glycosyltransferase</fullName>
    </submittedName>
</protein>
<evidence type="ECO:0000256" key="5">
    <source>
        <dbReference type="ARBA" id="ARBA00022692"/>
    </source>
</evidence>
<evidence type="ECO:0000256" key="1">
    <source>
        <dbReference type="ARBA" id="ARBA00004651"/>
    </source>
</evidence>
<feature type="transmembrane region" description="Helical" evidence="8">
    <location>
        <begin position="257"/>
        <end position="277"/>
    </location>
</feature>
<evidence type="ECO:0000256" key="7">
    <source>
        <dbReference type="ARBA" id="ARBA00023136"/>
    </source>
</evidence>
<comment type="subcellular location">
    <subcellularLocation>
        <location evidence="1">Cell membrane</location>
        <topology evidence="1">Multi-pass membrane protein</topology>
    </subcellularLocation>
</comment>
<sequence>MPTGVEALCSPRRAVSLPHLALMLIGALTLWRFGFGLFDATELSTDEAQYWVWGQAPSLGAYSKPPLIGWLIGAVTTVFGASVATVRLPAVFLHLAVALAIFALGRRLATSRVAAVAALGYATAPAVTLGSALMTTDTPLLLAFALALIAQCDLAQARAQGRSQPGKAAALGLAVALGALAKYAMLYGLLGMALAAVLSPRWRIGRGDLALAAGVALIVLAPHLVWLLDHGFVTFRHLSDTATGPVRGLDPLEPLRFLASQFAVFGPILFPAAVLAGARRSEVGLIALAVVPIAIVSLQAFGGKALANWAVLSLVPAALLAAPLLAARPRLLAVSLTLGGALALAVPAARALAPELRLPDGREVFARYLGHAALAEQVLALARAHGAPTLVAADRDLLADLAWFGRDTRLALRAVPPQGRPRNHWEMTAPFRAQTDALPVLLVQRSGAAMPCPAAPVLARIAPTTGFARGSDVTLSLLSDASCLEGPGRP</sequence>
<gene>
    <name evidence="10" type="ORF">C8J30_11466</name>
</gene>
<feature type="transmembrane region" description="Helical" evidence="8">
    <location>
        <begin position="283"/>
        <end position="302"/>
    </location>
</feature>
<dbReference type="GO" id="GO:0016763">
    <property type="term" value="F:pentosyltransferase activity"/>
    <property type="evidence" value="ECO:0007669"/>
    <property type="project" value="TreeGrafter"/>
</dbReference>
<feature type="transmembrane region" description="Helical" evidence="8">
    <location>
        <begin position="209"/>
        <end position="228"/>
    </location>
</feature>
<evidence type="ECO:0000313" key="11">
    <source>
        <dbReference type="Proteomes" id="UP000247727"/>
    </source>
</evidence>
<dbReference type="GO" id="GO:0005886">
    <property type="term" value="C:plasma membrane"/>
    <property type="evidence" value="ECO:0007669"/>
    <property type="project" value="UniProtKB-SubCell"/>
</dbReference>
<keyword evidence="5 8" id="KW-0812">Transmembrane</keyword>
<keyword evidence="2" id="KW-1003">Cell membrane</keyword>
<accession>A0A318TYN8</accession>
<keyword evidence="4 10" id="KW-0808">Transferase</keyword>
<reference evidence="10 11" key="1">
    <citation type="submission" date="2018-06" db="EMBL/GenBank/DDBJ databases">
        <title>Genomic Encyclopedia of Type Strains, Phase III (KMG-III): the genomes of soil and plant-associated and newly described type strains.</title>
        <authorList>
            <person name="Whitman W."/>
        </authorList>
    </citation>
    <scope>NUCLEOTIDE SEQUENCE [LARGE SCALE GENOMIC DNA]</scope>
    <source>
        <strain evidence="10 11">JA737</strain>
    </source>
</reference>
<name>A0A318TYN8_9RHOB</name>
<keyword evidence="11" id="KW-1185">Reference proteome</keyword>
<proteinExistence type="predicted"/>
<feature type="domain" description="Glycosyltransferase RgtA/B/C/D-like" evidence="9">
    <location>
        <begin position="63"/>
        <end position="226"/>
    </location>
</feature>
<dbReference type="OrthoDB" id="9811222at2"/>
<feature type="transmembrane region" description="Helical" evidence="8">
    <location>
        <begin position="68"/>
        <end position="101"/>
    </location>
</feature>
<dbReference type="PANTHER" id="PTHR33908:SF11">
    <property type="entry name" value="MEMBRANE PROTEIN"/>
    <property type="match status" value="1"/>
</dbReference>
<keyword evidence="3" id="KW-0328">Glycosyltransferase</keyword>
<dbReference type="PANTHER" id="PTHR33908">
    <property type="entry name" value="MANNOSYLTRANSFERASE YKCB-RELATED"/>
    <property type="match status" value="1"/>
</dbReference>
<evidence type="ECO:0000256" key="4">
    <source>
        <dbReference type="ARBA" id="ARBA00022679"/>
    </source>
</evidence>
<keyword evidence="6 8" id="KW-1133">Transmembrane helix</keyword>
<comment type="caution">
    <text evidence="10">The sequence shown here is derived from an EMBL/GenBank/DDBJ whole genome shotgun (WGS) entry which is preliminary data.</text>
</comment>
<dbReference type="InterPro" id="IPR038731">
    <property type="entry name" value="RgtA/B/C-like"/>
</dbReference>
<evidence type="ECO:0000256" key="6">
    <source>
        <dbReference type="ARBA" id="ARBA00022989"/>
    </source>
</evidence>
<feature type="transmembrane region" description="Helical" evidence="8">
    <location>
        <begin position="309"/>
        <end position="326"/>
    </location>
</feature>
<dbReference type="EMBL" id="QJTK01000014">
    <property type="protein sequence ID" value="PYF08128.1"/>
    <property type="molecule type" value="Genomic_DNA"/>
</dbReference>
<feature type="transmembrane region" description="Helical" evidence="8">
    <location>
        <begin position="113"/>
        <end position="134"/>
    </location>
</feature>
<feature type="transmembrane region" description="Helical" evidence="8">
    <location>
        <begin position="169"/>
        <end position="197"/>
    </location>
</feature>
<dbReference type="Pfam" id="PF13231">
    <property type="entry name" value="PMT_2"/>
    <property type="match status" value="1"/>
</dbReference>
<evidence type="ECO:0000313" key="10">
    <source>
        <dbReference type="EMBL" id="PYF08128.1"/>
    </source>
</evidence>